<reference evidence="1" key="2">
    <citation type="journal article" date="2015" name="PLoS ONE">
        <title>Skin Commensal Staphylococci May Act as Reservoir for Fusidic Acid Resistance Genes.</title>
        <authorList>
            <person name="Hung W.-C."/>
            <person name="Chen H.-J."/>
            <person name="Lin Y.-T."/>
            <person name="Tsai J.-C."/>
            <person name="Chen C.-W."/>
            <person name="Lu H.-H."/>
            <person name="Tseng S.-P."/>
            <person name="Jheng Y.-Y."/>
            <person name="Leong K.H."/>
            <person name="Teng L.-J."/>
        </authorList>
    </citation>
    <scope>NUCLEOTIDE SEQUENCE</scope>
    <source>
        <strain evidence="1">TFGsh1</strain>
    </source>
</reference>
<protein>
    <recommendedName>
        <fullName evidence="2">Resolvase/invertase-type recombinase catalytic domain-containing protein</fullName>
    </recommendedName>
</protein>
<dbReference type="GO" id="GO:0003677">
    <property type="term" value="F:DNA binding"/>
    <property type="evidence" value="ECO:0007669"/>
    <property type="project" value="InterPro"/>
</dbReference>
<accession>A0A0P0YPF4</accession>
<name>A0A0P0YPF4_STAHO</name>
<evidence type="ECO:0000313" key="1">
    <source>
        <dbReference type="EMBL" id="BAT22886.1"/>
    </source>
</evidence>
<dbReference type="GO" id="GO:0000150">
    <property type="term" value="F:DNA strand exchange activity"/>
    <property type="evidence" value="ECO:0007669"/>
    <property type="project" value="InterPro"/>
</dbReference>
<sequence length="133" mass="15559">MIIMKTAAIYLNEGNESQFGVPLEEQLEILTKIAKEKNYHIEKVYTDNEEDFIVGYYPKLNELNGKIYNTDYDLVLFYKSFNMFHEIYDYLKQIEFCINSHVDVYSHMEFIDSTAGSEGLKFIHGLIATDDCL</sequence>
<evidence type="ECO:0008006" key="2">
    <source>
        <dbReference type="Google" id="ProtNLM"/>
    </source>
</evidence>
<reference evidence="1" key="1">
    <citation type="submission" date="2014-04" db="EMBL/GenBank/DDBJ databases">
        <authorList>
            <person name="Xu Y.W."/>
            <person name="Yang Q."/>
        </authorList>
    </citation>
    <scope>NUCLEOTIDE SEQUENCE</scope>
    <source>
        <strain evidence="1">TFGsh1</strain>
    </source>
</reference>
<dbReference type="InterPro" id="IPR036162">
    <property type="entry name" value="Resolvase-like_N_sf"/>
</dbReference>
<dbReference type="EMBL" id="AB930126">
    <property type="protein sequence ID" value="BAT22886.1"/>
    <property type="molecule type" value="Genomic_DNA"/>
</dbReference>
<dbReference type="AlphaFoldDB" id="A0A0P0YPF4"/>
<dbReference type="Gene3D" id="3.40.50.1390">
    <property type="entry name" value="Resolvase, N-terminal catalytic domain"/>
    <property type="match status" value="1"/>
</dbReference>
<dbReference type="SUPFAM" id="SSF53041">
    <property type="entry name" value="Resolvase-like"/>
    <property type="match status" value="1"/>
</dbReference>
<proteinExistence type="predicted"/>
<organism evidence="1">
    <name type="scientific">Staphylococcus hominis subsp. hominis</name>
    <dbReference type="NCBI Taxonomy" id="145391"/>
    <lineage>
        <taxon>Bacteria</taxon>
        <taxon>Bacillati</taxon>
        <taxon>Bacillota</taxon>
        <taxon>Bacilli</taxon>
        <taxon>Bacillales</taxon>
        <taxon>Staphylococcaceae</taxon>
        <taxon>Staphylococcus</taxon>
    </lineage>
</organism>